<keyword evidence="2" id="KW-0808">Transferase</keyword>
<dbReference type="FunFam" id="3.40.50.2000:FF:000056">
    <property type="entry name" value="Glycosyltransferase"/>
    <property type="match status" value="1"/>
</dbReference>
<dbReference type="PANTHER" id="PTHR48048:SF45">
    <property type="entry name" value="GLYCOSYLTRANSFERASE"/>
    <property type="match status" value="1"/>
</dbReference>
<dbReference type="Gene3D" id="3.40.50.2000">
    <property type="entry name" value="Glycogen Phosphorylase B"/>
    <property type="match status" value="2"/>
</dbReference>
<comment type="caution">
    <text evidence="3">The sequence shown here is derived from an EMBL/GenBank/DDBJ whole genome shotgun (WGS) entry which is preliminary data.</text>
</comment>
<evidence type="ECO:0000313" key="4">
    <source>
        <dbReference type="Proteomes" id="UP000015453"/>
    </source>
</evidence>
<evidence type="ECO:0000256" key="1">
    <source>
        <dbReference type="ARBA" id="ARBA00009995"/>
    </source>
</evidence>
<evidence type="ECO:0000256" key="2">
    <source>
        <dbReference type="ARBA" id="ARBA00022679"/>
    </source>
</evidence>
<keyword evidence="4" id="KW-1185">Reference proteome</keyword>
<name>S8BWB5_9LAMI</name>
<dbReference type="GO" id="GO:0035251">
    <property type="term" value="F:UDP-glucosyltransferase activity"/>
    <property type="evidence" value="ECO:0007669"/>
    <property type="project" value="InterPro"/>
</dbReference>
<feature type="non-terminal residue" evidence="3">
    <location>
        <position position="1"/>
    </location>
</feature>
<dbReference type="AlphaFoldDB" id="S8BWB5"/>
<gene>
    <name evidence="3" type="ORF">M569_16149</name>
</gene>
<feature type="non-terminal residue" evidence="3">
    <location>
        <position position="349"/>
    </location>
</feature>
<comment type="similarity">
    <text evidence="1">Belongs to the UDP-glycosyltransferase family.</text>
</comment>
<accession>S8BWB5</accession>
<proteinExistence type="inferred from homology"/>
<reference evidence="3 4" key="1">
    <citation type="journal article" date="2013" name="BMC Genomics">
        <title>The miniature genome of a carnivorous plant Genlisea aurea contains a low number of genes and short non-coding sequences.</title>
        <authorList>
            <person name="Leushkin E.V."/>
            <person name="Sutormin R.A."/>
            <person name="Nabieva E.R."/>
            <person name="Penin A.A."/>
            <person name="Kondrashov A.S."/>
            <person name="Logacheva M.D."/>
        </authorList>
    </citation>
    <scope>NUCLEOTIDE SEQUENCE [LARGE SCALE GENOMIC DNA]</scope>
</reference>
<protein>
    <submittedName>
        <fullName evidence="3">Uncharacterized protein</fullName>
    </submittedName>
</protein>
<dbReference type="CDD" id="cd03784">
    <property type="entry name" value="GT1_Gtf-like"/>
    <property type="match status" value="1"/>
</dbReference>
<dbReference type="OrthoDB" id="5835829at2759"/>
<dbReference type="PANTHER" id="PTHR48048">
    <property type="entry name" value="GLYCOSYLTRANSFERASE"/>
    <property type="match status" value="1"/>
</dbReference>
<dbReference type="InterPro" id="IPR002213">
    <property type="entry name" value="UDP_glucos_trans"/>
</dbReference>
<dbReference type="EMBL" id="AUSU01009005">
    <property type="protein sequence ID" value="EPS58664.1"/>
    <property type="molecule type" value="Genomic_DNA"/>
</dbReference>
<dbReference type="Pfam" id="PF00201">
    <property type="entry name" value="UDPGT"/>
    <property type="match status" value="1"/>
</dbReference>
<organism evidence="3 4">
    <name type="scientific">Genlisea aurea</name>
    <dbReference type="NCBI Taxonomy" id="192259"/>
    <lineage>
        <taxon>Eukaryota</taxon>
        <taxon>Viridiplantae</taxon>
        <taxon>Streptophyta</taxon>
        <taxon>Embryophyta</taxon>
        <taxon>Tracheophyta</taxon>
        <taxon>Spermatophyta</taxon>
        <taxon>Magnoliopsida</taxon>
        <taxon>eudicotyledons</taxon>
        <taxon>Gunneridae</taxon>
        <taxon>Pentapetalae</taxon>
        <taxon>asterids</taxon>
        <taxon>lamiids</taxon>
        <taxon>Lamiales</taxon>
        <taxon>Lentibulariaceae</taxon>
        <taxon>Genlisea</taxon>
    </lineage>
</organism>
<sequence length="349" mass="37919">VLIMKLIKANVVDDYARKISSDPDTPTGLHFTHLPSQEDVAAGKPTNAFEYVVSLRDSVRRVVSDLIDGGTRVGALVLGMFCTSFIDVAGEFDIPAYVFFSSGGSSLGMITHLVSPKFDGGVNLKQYKNSDEELNIPVFSVPVPAKVFPSVLVQDFPFSSAVLTAFRRLSEVKGIMVNTFHELESYAIETLGSDETFPKIYPVGPVLNLGDNEEKHGGGSGEEIKKWLDNQPENSVVFLCFGSMGSFEAPQVSEIAAALENTGTRFLWSLRKPPGKDSTGMRFPTEYDDFEDVLPEGFLERTQGIGKVIGWAPQAAVLSHPAVGGFVSHCGWNSILESIWFGVPVATFP</sequence>
<dbReference type="Proteomes" id="UP000015453">
    <property type="component" value="Unassembled WGS sequence"/>
</dbReference>
<evidence type="ECO:0000313" key="3">
    <source>
        <dbReference type="EMBL" id="EPS58664.1"/>
    </source>
</evidence>
<dbReference type="SUPFAM" id="SSF53756">
    <property type="entry name" value="UDP-Glycosyltransferase/glycogen phosphorylase"/>
    <property type="match status" value="1"/>
</dbReference>
<dbReference type="InterPro" id="IPR050481">
    <property type="entry name" value="UDP-glycosyltransf_plant"/>
</dbReference>